<evidence type="ECO:0000313" key="5">
    <source>
        <dbReference type="Proteomes" id="UP000510888"/>
    </source>
</evidence>
<keyword evidence="4" id="KW-0614">Plasmid</keyword>
<dbReference type="NCBIfam" id="TIGR04047">
    <property type="entry name" value="MSMEG_0565_glyc"/>
    <property type="match status" value="1"/>
</dbReference>
<geneLocation type="plasmid" evidence="4 5">
    <name>PPGU16_p1</name>
</geneLocation>
<evidence type="ECO:0000259" key="3">
    <source>
        <dbReference type="Pfam" id="PF13439"/>
    </source>
</evidence>
<evidence type="ECO:0000259" key="2">
    <source>
        <dbReference type="Pfam" id="PF00534"/>
    </source>
</evidence>
<dbReference type="PANTHER" id="PTHR46401:SF2">
    <property type="entry name" value="GLYCOSYLTRANSFERASE WBBK-RELATED"/>
    <property type="match status" value="1"/>
</dbReference>
<dbReference type="EMBL" id="AP023176">
    <property type="protein sequence ID" value="BCF93592.1"/>
    <property type="molecule type" value="Genomic_DNA"/>
</dbReference>
<accession>A0A7I8BY19</accession>
<protein>
    <submittedName>
        <fullName evidence="4">Glycosyl transferase family 1</fullName>
    </submittedName>
</protein>
<gene>
    <name evidence="4" type="ORF">PPGU16_66590</name>
</gene>
<dbReference type="AlphaFoldDB" id="A0A7I8BY19"/>
<dbReference type="KEGG" id="plad:PPGU16_66590"/>
<feature type="domain" description="Glycosyl transferase family 1" evidence="2">
    <location>
        <begin position="198"/>
        <end position="351"/>
    </location>
</feature>
<reference evidence="4 5" key="1">
    <citation type="journal article" date="2020" name="Genes (Basel)">
        <title>Genomic Comparison of Insect Gut Symbionts from Divergent Burkholderia Subclades.</title>
        <authorList>
            <person name="Takeshita K."/>
            <person name="Kikuchi Y."/>
        </authorList>
    </citation>
    <scope>NUCLEOTIDE SEQUENCE [LARGE SCALE GENOMIC DNA]</scope>
    <source>
        <strain evidence="4 5">PGU16</strain>
        <plasmid evidence="4 5">PPGU16_p1</plasmid>
    </source>
</reference>
<evidence type="ECO:0000256" key="1">
    <source>
        <dbReference type="ARBA" id="ARBA00022679"/>
    </source>
</evidence>
<keyword evidence="5" id="KW-1185">Reference proteome</keyword>
<dbReference type="Proteomes" id="UP000510888">
    <property type="component" value="Plasmid PPGU16_p1"/>
</dbReference>
<dbReference type="PANTHER" id="PTHR46401">
    <property type="entry name" value="GLYCOSYLTRANSFERASE WBBK-RELATED"/>
    <property type="match status" value="1"/>
</dbReference>
<dbReference type="Pfam" id="PF13439">
    <property type="entry name" value="Glyco_transf_4"/>
    <property type="match status" value="1"/>
</dbReference>
<dbReference type="GO" id="GO:0016757">
    <property type="term" value="F:glycosyltransferase activity"/>
    <property type="evidence" value="ECO:0007669"/>
    <property type="project" value="InterPro"/>
</dbReference>
<dbReference type="GO" id="GO:0009103">
    <property type="term" value="P:lipopolysaccharide biosynthetic process"/>
    <property type="evidence" value="ECO:0007669"/>
    <property type="project" value="TreeGrafter"/>
</dbReference>
<dbReference type="CDD" id="cd03801">
    <property type="entry name" value="GT4_PimA-like"/>
    <property type="match status" value="1"/>
</dbReference>
<evidence type="ECO:0000313" key="4">
    <source>
        <dbReference type="EMBL" id="BCF93592.1"/>
    </source>
</evidence>
<dbReference type="SUPFAM" id="SSF53756">
    <property type="entry name" value="UDP-Glycosyltransferase/glycogen phosphorylase"/>
    <property type="match status" value="1"/>
</dbReference>
<sequence length="393" mass="42198">MNGTAMRIALFTHSVNPRGGVVHTLELGRALHEAGQDVTIFAPSVGGAPMFRASTCRVVLAPVAAHGNDTVSMVRMRIDALKTALIEDGASGFDVLHAQDSISGNALAELREAGAIRGFVRTVHHLDTFDDARLSEWQRRAFADADAVFCVSDTWTHKMRDAFDIAASTVNNGVDVQRFRSSSEANDPDVCMTPGVVGKPVVLAVGGIEARKNTLQLLEAFALLRQTHAHAQLVIAGGASLLDHDAYTRRFIARAAQLGLRIGQGEAIVVTGPLDDAAIPALMRRADVVSMVSLREGFGLVTLEALAAGAPVVVSQIEPFTGYLDERVCCWAQPDDAASIADALRRALHDRGGIDFEHAVPELLARFSWRESAHRHIALYASHVQHLMQALSA</sequence>
<keyword evidence="1 4" id="KW-0808">Transferase</keyword>
<dbReference type="InterPro" id="IPR023986">
    <property type="entry name" value="GlycosylTfrase_MSMEG0565"/>
</dbReference>
<proteinExistence type="predicted"/>
<dbReference type="RefSeq" id="WP_180727012.1">
    <property type="nucleotide sequence ID" value="NZ_AP023176.1"/>
</dbReference>
<dbReference type="Pfam" id="PF00534">
    <property type="entry name" value="Glycos_transf_1"/>
    <property type="match status" value="1"/>
</dbReference>
<dbReference type="InterPro" id="IPR001296">
    <property type="entry name" value="Glyco_trans_1"/>
</dbReference>
<name>A0A7I8BY19_9BURK</name>
<feature type="domain" description="Glycosyltransferase subfamily 4-like N-terminal" evidence="3">
    <location>
        <begin position="18"/>
        <end position="178"/>
    </location>
</feature>
<dbReference type="InterPro" id="IPR028098">
    <property type="entry name" value="Glyco_trans_4-like_N"/>
</dbReference>
<dbReference type="Gene3D" id="3.40.50.2000">
    <property type="entry name" value="Glycogen Phosphorylase B"/>
    <property type="match status" value="2"/>
</dbReference>
<organism evidence="4 5">
    <name type="scientific">Paraburkholderia largidicola</name>
    <dbReference type="NCBI Taxonomy" id="3014751"/>
    <lineage>
        <taxon>Bacteria</taxon>
        <taxon>Pseudomonadati</taxon>
        <taxon>Pseudomonadota</taxon>
        <taxon>Betaproteobacteria</taxon>
        <taxon>Burkholderiales</taxon>
        <taxon>Burkholderiaceae</taxon>
        <taxon>Paraburkholderia</taxon>
    </lineage>
</organism>